<dbReference type="PANTHER" id="PTHR34153:SF2">
    <property type="entry name" value="SI:CH211-262H13.3-RELATED"/>
    <property type="match status" value="1"/>
</dbReference>
<reference evidence="2" key="1">
    <citation type="submission" date="2025-08" db="UniProtKB">
        <authorList>
            <consortium name="RefSeq"/>
        </authorList>
    </citation>
    <scope>IDENTIFICATION</scope>
</reference>
<evidence type="ECO:0000313" key="2">
    <source>
        <dbReference type="RefSeq" id="XP_014674913.1"/>
    </source>
</evidence>
<organism evidence="1 2">
    <name type="scientific">Priapulus caudatus</name>
    <name type="common">Priapulid worm</name>
    <dbReference type="NCBI Taxonomy" id="37621"/>
    <lineage>
        <taxon>Eukaryota</taxon>
        <taxon>Metazoa</taxon>
        <taxon>Ecdysozoa</taxon>
        <taxon>Scalidophora</taxon>
        <taxon>Priapulida</taxon>
        <taxon>Priapulimorpha</taxon>
        <taxon>Priapulimorphida</taxon>
        <taxon>Priapulidae</taxon>
        <taxon>Priapulus</taxon>
    </lineage>
</organism>
<keyword evidence="1" id="KW-1185">Reference proteome</keyword>
<name>A0ABM1ERU2_PRICU</name>
<proteinExistence type="predicted"/>
<accession>A0ABM1ERU2</accession>
<dbReference type="PANTHER" id="PTHR34153">
    <property type="entry name" value="SI:CH211-262H13.3-RELATED-RELATED"/>
    <property type="match status" value="1"/>
</dbReference>
<gene>
    <name evidence="2" type="primary">LOC106815016</name>
</gene>
<dbReference type="RefSeq" id="XP_014674913.1">
    <property type="nucleotide sequence ID" value="XM_014819427.1"/>
</dbReference>
<dbReference type="Proteomes" id="UP000695022">
    <property type="component" value="Unplaced"/>
</dbReference>
<dbReference type="GeneID" id="106815016"/>
<sequence length="209" mass="23450">MSILRKIFSKRTEDITFTAYIAFATGFQSKVLLRLQNIEEAQAQIFQMLRSLTSASKAAEEEDLEEILSGPADTVEELEQLCNRLTDHSFKKQMTCYLTSLGGRNIGDTITRMLRTVGTNALWSNYSMKGKKGKGCFIELSVAILITRACMKKHAKAKASEIQEEIGDCLKYGPKHKAGAKYKLEDIKEKVIPQKSDIAETEQQIGYVL</sequence>
<protein>
    <submittedName>
        <fullName evidence="2">Uncharacterized protein LOC106815016</fullName>
    </submittedName>
</protein>
<evidence type="ECO:0000313" key="1">
    <source>
        <dbReference type="Proteomes" id="UP000695022"/>
    </source>
</evidence>